<feature type="domain" description="TonB-dependent receptor plug" evidence="4">
    <location>
        <begin position="136"/>
        <end position="237"/>
    </location>
</feature>
<dbReference type="InterPro" id="IPR023997">
    <property type="entry name" value="TonB-dep_OMP_SusC/RagA_CS"/>
</dbReference>
<keyword evidence="2" id="KW-0472">Membrane</keyword>
<evidence type="ECO:0000313" key="5">
    <source>
        <dbReference type="EMBL" id="MCH7408273.1"/>
    </source>
</evidence>
<proteinExistence type="inferred from homology"/>
<dbReference type="PANTHER" id="PTHR30069:SF53">
    <property type="entry name" value="COLICIN I RECEPTOR-RELATED"/>
    <property type="match status" value="1"/>
</dbReference>
<sequence length="1062" mass="120243">MNYKCLPSMVAMLVALGVNNTFNSTITYASNDSSHVIELKKRDVTVRGVVVSGTDQEQIPGVSVLVKGTTIGVATDIDGAFTINVPDENSVLIFSFVGYKSQEVQVGSRSLINITLEEDLSSLEEVVVVGYGTQTKATVTGAIGEVRKEDLALTPSVTTGEALVGRVQGVTFRQGDARPGSSVSLQIRNMGQPLYVIDGIPSEAGQFNNLGQNDIESISILKDGAAAIYGMRAANGVVIVTTKRGKMNTKPQININSYYGAQNFTRFPRPANAYQFVRAQVESDVNLTGTTSWTPDELERWRLGEEPGYQSTDYYDFIMRPNVPQYNLNASAAGGSEGVKYFFSVNHLNQDALLEDFNFRRTNFQSNIEMSLTDGLTVGAQISGRLETRDFAGVPGLDDYFNPFLSVFAMWPTERPYANDNPNYVNADVHNINVNPATYRRDITGFNVEEWRSMRGNFFAEYDFGFGLTAKGTYSYTFTNLDFDGFEYTYDAYRYDEETDTYLTRPEWGNQNPWRERRKRNIQERVAQFQLDYNKSWNGHNLQGVLGYERWDNQQHYMVVHTVPPNNYIPIMSFADQDVLIDEIFEEAREGYFGRLNYNYREKYLVELIARYDGSFLFAPGSRFGFFPSASVGWRLSDERFMEGLKGNWLENLKIRASIGQMGSDRLLNNSFLVNPFSYFAGYDFRAGAGGSAVLDGSLVQGVDPRGLPITTLSWIVNTNQNIGIDMSLFRGKVNASFDAFARKRTGLPAARYDVLLPNEVGYGLPAENLESDVQKGIEGMVGFNGRMGKVDFEIAANATFARAMILDRYRPRFSNSWNQYRSDVEGRWQNIRWGYEIDGRFTSQEQIDNYPVDIDGRGNRTLLPGDFIFRDVNGDGVINHLDERPIGYAEGANPYVSYGLNGNFKYKGFNLAFNFAGGSMQTFNRYWELRYPFQNNGNSPDFMFEDRWHREDPFDPNSEWIPGHYPAIRRDFGNVNYNRHSTFWQTNIRYMRLRNLEVGYQFPQTIMDKFFVQQMRVYVNGTNLFSIDNVGNFGIDPEIGSANGLVYPQQRIYTLGLNLTL</sequence>
<keyword evidence="2" id="KW-1134">Transmembrane beta strand</keyword>
<evidence type="ECO:0000313" key="6">
    <source>
        <dbReference type="Proteomes" id="UP001165489"/>
    </source>
</evidence>
<reference evidence="5" key="1">
    <citation type="submission" date="2022-03" db="EMBL/GenBank/DDBJ databases">
        <title>De novo assembled genomes of Belliella spp. (Cyclobacteriaceae) strains.</title>
        <authorList>
            <person name="Szabo A."/>
            <person name="Korponai K."/>
            <person name="Felfoldi T."/>
        </authorList>
    </citation>
    <scope>NUCLEOTIDE SEQUENCE</scope>
    <source>
        <strain evidence="5">DSM 111904</strain>
    </source>
</reference>
<feature type="signal peptide" evidence="3">
    <location>
        <begin position="1"/>
        <end position="20"/>
    </location>
</feature>
<comment type="similarity">
    <text evidence="2">Belongs to the TonB-dependent receptor family.</text>
</comment>
<protein>
    <submittedName>
        <fullName evidence="5">TonB-dependent receptor</fullName>
    </submittedName>
</protein>
<evidence type="ECO:0000256" key="2">
    <source>
        <dbReference type="PROSITE-ProRule" id="PRU01360"/>
    </source>
</evidence>
<dbReference type="RefSeq" id="WP_241346355.1">
    <property type="nucleotide sequence ID" value="NZ_JAKZGP010000003.1"/>
</dbReference>
<dbReference type="Gene3D" id="2.60.40.1120">
    <property type="entry name" value="Carboxypeptidase-like, regulatory domain"/>
    <property type="match status" value="1"/>
</dbReference>
<dbReference type="Proteomes" id="UP001165489">
    <property type="component" value="Unassembled WGS sequence"/>
</dbReference>
<keyword evidence="5" id="KW-0675">Receptor</keyword>
<keyword evidence="2" id="KW-0998">Cell outer membrane</keyword>
<dbReference type="InterPro" id="IPR008969">
    <property type="entry name" value="CarboxyPept-like_regulatory"/>
</dbReference>
<keyword evidence="1 3" id="KW-0732">Signal</keyword>
<keyword evidence="2" id="KW-0812">Transmembrane</keyword>
<evidence type="ECO:0000256" key="3">
    <source>
        <dbReference type="SAM" id="SignalP"/>
    </source>
</evidence>
<dbReference type="PANTHER" id="PTHR30069">
    <property type="entry name" value="TONB-DEPENDENT OUTER MEMBRANE RECEPTOR"/>
    <property type="match status" value="1"/>
</dbReference>
<dbReference type="InterPro" id="IPR012910">
    <property type="entry name" value="Plug_dom"/>
</dbReference>
<organism evidence="5 6">
    <name type="scientific">Belliella filtrata</name>
    <dbReference type="NCBI Taxonomy" id="2923435"/>
    <lineage>
        <taxon>Bacteria</taxon>
        <taxon>Pseudomonadati</taxon>
        <taxon>Bacteroidota</taxon>
        <taxon>Cytophagia</taxon>
        <taxon>Cytophagales</taxon>
        <taxon>Cyclobacteriaceae</taxon>
        <taxon>Belliella</taxon>
    </lineage>
</organism>
<keyword evidence="6" id="KW-1185">Reference proteome</keyword>
<dbReference type="InterPro" id="IPR023996">
    <property type="entry name" value="TonB-dep_OMP_SusC/RagA"/>
</dbReference>
<dbReference type="EMBL" id="JAKZGP010000003">
    <property type="protein sequence ID" value="MCH7408273.1"/>
    <property type="molecule type" value="Genomic_DNA"/>
</dbReference>
<dbReference type="SUPFAM" id="SSF56935">
    <property type="entry name" value="Porins"/>
    <property type="match status" value="1"/>
</dbReference>
<comment type="caution">
    <text evidence="5">The sequence shown here is derived from an EMBL/GenBank/DDBJ whole genome shotgun (WGS) entry which is preliminary data.</text>
</comment>
<name>A0ABS9UVT1_9BACT</name>
<dbReference type="PROSITE" id="PS52016">
    <property type="entry name" value="TONB_DEPENDENT_REC_3"/>
    <property type="match status" value="1"/>
</dbReference>
<dbReference type="InterPro" id="IPR039426">
    <property type="entry name" value="TonB-dep_rcpt-like"/>
</dbReference>
<keyword evidence="2" id="KW-0813">Transport</keyword>
<dbReference type="NCBIfam" id="TIGR04056">
    <property type="entry name" value="OMP_RagA_SusC"/>
    <property type="match status" value="1"/>
</dbReference>
<dbReference type="Pfam" id="PF13715">
    <property type="entry name" value="CarbopepD_reg_2"/>
    <property type="match status" value="1"/>
</dbReference>
<dbReference type="Gene3D" id="2.170.130.10">
    <property type="entry name" value="TonB-dependent receptor, plug domain"/>
    <property type="match status" value="1"/>
</dbReference>
<comment type="subcellular location">
    <subcellularLocation>
        <location evidence="2">Cell outer membrane</location>
        <topology evidence="2">Multi-pass membrane protein</topology>
    </subcellularLocation>
</comment>
<dbReference type="SUPFAM" id="SSF49464">
    <property type="entry name" value="Carboxypeptidase regulatory domain-like"/>
    <property type="match status" value="1"/>
</dbReference>
<evidence type="ECO:0000259" key="4">
    <source>
        <dbReference type="Pfam" id="PF07715"/>
    </source>
</evidence>
<feature type="chain" id="PRO_5046623816" evidence="3">
    <location>
        <begin position="21"/>
        <end position="1062"/>
    </location>
</feature>
<dbReference type="NCBIfam" id="TIGR04057">
    <property type="entry name" value="SusC_RagA_signa"/>
    <property type="match status" value="1"/>
</dbReference>
<dbReference type="InterPro" id="IPR037066">
    <property type="entry name" value="Plug_dom_sf"/>
</dbReference>
<gene>
    <name evidence="5" type="ORF">MM239_02610</name>
</gene>
<evidence type="ECO:0000256" key="1">
    <source>
        <dbReference type="ARBA" id="ARBA00022729"/>
    </source>
</evidence>
<dbReference type="Pfam" id="PF07715">
    <property type="entry name" value="Plug"/>
    <property type="match status" value="1"/>
</dbReference>
<accession>A0ABS9UVT1</accession>